<comment type="similarity">
    <text evidence="2">Belongs to the TrbL/VirB6 family.</text>
</comment>
<dbReference type="Pfam" id="PF04610">
    <property type="entry name" value="TrbL"/>
    <property type="match status" value="1"/>
</dbReference>
<keyword evidence="8" id="KW-0732">Signal</keyword>
<feature type="region of interest" description="Disordered" evidence="6">
    <location>
        <begin position="337"/>
        <end position="374"/>
    </location>
</feature>
<gene>
    <name evidence="9" type="primary">trbL</name>
    <name evidence="9" type="ORF">IGS68_29345</name>
</gene>
<evidence type="ECO:0000313" key="10">
    <source>
        <dbReference type="Proteomes" id="UP000595197"/>
    </source>
</evidence>
<dbReference type="SUPFAM" id="SSF51126">
    <property type="entry name" value="Pectin lyase-like"/>
    <property type="match status" value="1"/>
</dbReference>
<sequence>MRRLVLALALLLWPASAGAETITVSPDAGGTIKPLQAAVSRAQAGDKIIVNDGTYRGTLSLSGVYGSANAPITIQAKNPLGATIVGPADGHTVSAWGVSNVTVQGFTLQGSYKGDADLNVVHIGGPFTRPATGVAIVGNRITGTANDGVKFMEGAAGNMILGNLFDGTWKEEAMDNVSVQDMVIANNTVKGRAGNSGLTYKAGSHNFEITGNLFDIDADVQISNGGYGDSRDTRWDRMSPQFKGGDEARDSTVTGNVINGNVRLISATGITMEGNDLNGTVSNGRNVFWSGAIASHDNTVRNNTVTVADAGAGDLTTPIVAPPSTPGVPITPGVPVAGDPAAPLPPQPDPGTVAMPPALPPIPDMPTAPSPGTPQVVYSPPVQPPAPPAPAPPSTVLTNISNAVVLSQATPLGPGVLNGIVETFTGQASLWRTTLQGLALDLFAVLAGIEVAWVVGRALARRVDFADLLEIAVMQVVTIGFFYWLLINSADFVLAIVASFGEAANRASTAGGGMTNLSPSDIFASGLNMGQIIWNGITITNPGLSTLLVLAGIINICIYAIIAAKLIEVLVESAFVAYAGIIMMGFGGSAFTRDYAIAQFRYAISVGAKRFVLQLIVGLAQGIITGWATTVATAGAMNWTTIGILLGAPIVMWRLAEILPQRAQDMIMGVSTYSSGHLGHTAATVAAAAGAVAAGLAGSGMAAKAAYQLSQAQIAQRGQTGGQSPSFAQRAAMTTGLMARNLGTAAAHDVGQRMVGRNRFGHASWRMAEDMKTQASATKKGGTP</sequence>
<organism evidence="9 10">
    <name type="scientific">Skermanella cutis</name>
    <dbReference type="NCBI Taxonomy" id="2775420"/>
    <lineage>
        <taxon>Bacteria</taxon>
        <taxon>Pseudomonadati</taxon>
        <taxon>Pseudomonadota</taxon>
        <taxon>Alphaproteobacteria</taxon>
        <taxon>Rhodospirillales</taxon>
        <taxon>Azospirillaceae</taxon>
        <taxon>Skermanella</taxon>
    </lineage>
</organism>
<evidence type="ECO:0000256" key="2">
    <source>
        <dbReference type="ARBA" id="ARBA00007802"/>
    </source>
</evidence>
<keyword evidence="4 7" id="KW-1133">Transmembrane helix</keyword>
<dbReference type="InterPro" id="IPR011050">
    <property type="entry name" value="Pectin_lyase_fold/virulence"/>
</dbReference>
<evidence type="ECO:0000256" key="7">
    <source>
        <dbReference type="SAM" id="Phobius"/>
    </source>
</evidence>
<proteinExistence type="inferred from homology"/>
<dbReference type="SMART" id="SM00710">
    <property type="entry name" value="PbH1"/>
    <property type="match status" value="4"/>
</dbReference>
<protein>
    <submittedName>
        <fullName evidence="9">P-type conjugative transfer protein TrbL</fullName>
    </submittedName>
</protein>
<dbReference type="Gene3D" id="2.160.20.10">
    <property type="entry name" value="Single-stranded right-handed beta-helix, Pectin lyase-like"/>
    <property type="match status" value="1"/>
</dbReference>
<keyword evidence="3 7" id="KW-0812">Transmembrane</keyword>
<dbReference type="InterPro" id="IPR012334">
    <property type="entry name" value="Pectin_lyas_fold"/>
</dbReference>
<geneLocation type="plasmid" evidence="9 10">
    <name>pTT6-1</name>
</geneLocation>
<keyword evidence="10" id="KW-1185">Reference proteome</keyword>
<feature type="transmembrane region" description="Helical" evidence="7">
    <location>
        <begin position="547"/>
        <end position="567"/>
    </location>
</feature>
<evidence type="ECO:0000256" key="1">
    <source>
        <dbReference type="ARBA" id="ARBA00004141"/>
    </source>
</evidence>
<feature type="transmembrane region" description="Helical" evidence="7">
    <location>
        <begin position="611"/>
        <end position="630"/>
    </location>
</feature>
<feature type="transmembrane region" description="Helical" evidence="7">
    <location>
        <begin position="573"/>
        <end position="591"/>
    </location>
</feature>
<dbReference type="InterPro" id="IPR007688">
    <property type="entry name" value="Conjugal_tfr_TrbL/VirB6"/>
</dbReference>
<dbReference type="InterPro" id="IPR006626">
    <property type="entry name" value="PbH1"/>
</dbReference>
<keyword evidence="9" id="KW-0614">Plasmid</keyword>
<dbReference type="RefSeq" id="WP_201082686.1">
    <property type="nucleotide sequence ID" value="NZ_CP067421.1"/>
</dbReference>
<evidence type="ECO:0000256" key="6">
    <source>
        <dbReference type="SAM" id="MobiDB-lite"/>
    </source>
</evidence>
<keyword evidence="5 7" id="KW-0472">Membrane</keyword>
<feature type="chain" id="PRO_5047270305" evidence="8">
    <location>
        <begin position="20"/>
        <end position="784"/>
    </location>
</feature>
<dbReference type="Proteomes" id="UP000595197">
    <property type="component" value="Plasmid pTT6-1"/>
</dbReference>
<name>A0ABX7BLB1_9PROT</name>
<evidence type="ECO:0000256" key="3">
    <source>
        <dbReference type="ARBA" id="ARBA00022692"/>
    </source>
</evidence>
<feature type="signal peptide" evidence="8">
    <location>
        <begin position="1"/>
        <end position="19"/>
    </location>
</feature>
<evidence type="ECO:0000313" key="9">
    <source>
        <dbReference type="EMBL" id="QQP93228.1"/>
    </source>
</evidence>
<evidence type="ECO:0000256" key="5">
    <source>
        <dbReference type="ARBA" id="ARBA00023136"/>
    </source>
</evidence>
<evidence type="ECO:0000256" key="8">
    <source>
        <dbReference type="SAM" id="SignalP"/>
    </source>
</evidence>
<dbReference type="NCBIfam" id="TIGR02783">
    <property type="entry name" value="TrbL_P"/>
    <property type="match status" value="1"/>
</dbReference>
<comment type="subcellular location">
    <subcellularLocation>
        <location evidence="1">Membrane</location>
        <topology evidence="1">Multi-pass membrane protein</topology>
    </subcellularLocation>
</comment>
<dbReference type="EMBL" id="CP067421">
    <property type="protein sequence ID" value="QQP93228.1"/>
    <property type="molecule type" value="Genomic_DNA"/>
</dbReference>
<dbReference type="InterPro" id="IPR014150">
    <property type="entry name" value="Conjugal_tfr_TrbL"/>
</dbReference>
<evidence type="ECO:0000256" key="4">
    <source>
        <dbReference type="ARBA" id="ARBA00022989"/>
    </source>
</evidence>
<feature type="transmembrane region" description="Helical" evidence="7">
    <location>
        <begin position="636"/>
        <end position="656"/>
    </location>
</feature>
<feature type="transmembrane region" description="Helical" evidence="7">
    <location>
        <begin position="468"/>
        <end position="487"/>
    </location>
</feature>
<feature type="transmembrane region" description="Helical" evidence="7">
    <location>
        <begin position="437"/>
        <end position="456"/>
    </location>
</feature>
<accession>A0ABX7BLB1</accession>
<reference evidence="9" key="1">
    <citation type="submission" date="2021-02" db="EMBL/GenBank/DDBJ databases">
        <title>Skermanella TT6 skin isolate.</title>
        <authorList>
            <person name="Lee K."/>
            <person name="Ganzorig M."/>
        </authorList>
    </citation>
    <scope>NUCLEOTIDE SEQUENCE</scope>
    <source>
        <strain evidence="9">TT6</strain>
    </source>
</reference>
<feature type="compositionally biased region" description="Pro residues" evidence="6">
    <location>
        <begin position="357"/>
        <end position="372"/>
    </location>
</feature>